<proteinExistence type="inferred from homology"/>
<evidence type="ECO:0000313" key="4">
    <source>
        <dbReference type="Proteomes" id="UP000586918"/>
    </source>
</evidence>
<dbReference type="InterPro" id="IPR006016">
    <property type="entry name" value="UspA"/>
</dbReference>
<dbReference type="SUPFAM" id="SSF52402">
    <property type="entry name" value="Adenine nucleotide alpha hydrolases-like"/>
    <property type="match status" value="2"/>
</dbReference>
<evidence type="ECO:0000259" key="2">
    <source>
        <dbReference type="Pfam" id="PF00582"/>
    </source>
</evidence>
<dbReference type="InterPro" id="IPR006015">
    <property type="entry name" value="Universal_stress_UspA"/>
</dbReference>
<dbReference type="Proteomes" id="UP000586918">
    <property type="component" value="Unassembled WGS sequence"/>
</dbReference>
<evidence type="ECO:0000256" key="1">
    <source>
        <dbReference type="ARBA" id="ARBA00008791"/>
    </source>
</evidence>
<reference evidence="3 4" key="1">
    <citation type="submission" date="2020-04" db="EMBL/GenBank/DDBJ databases">
        <authorList>
            <person name="Klaysubun C."/>
            <person name="Duangmal K."/>
            <person name="Lipun K."/>
        </authorList>
    </citation>
    <scope>NUCLEOTIDE SEQUENCE [LARGE SCALE GENOMIC DNA]</scope>
    <source>
        <strain evidence="3 4">DSM 45300</strain>
    </source>
</reference>
<feature type="domain" description="UspA" evidence="2">
    <location>
        <begin position="121"/>
        <end position="255"/>
    </location>
</feature>
<dbReference type="Pfam" id="PF00582">
    <property type="entry name" value="Usp"/>
    <property type="match status" value="2"/>
</dbReference>
<gene>
    <name evidence="3" type="ORF">HF519_26960</name>
</gene>
<dbReference type="AlphaFoldDB" id="A0A848DRX8"/>
<sequence>MHIVHAFSWPAAVDPFGVAAGTGDCGSREAAAQVLEGAVVRARSVTPDCRITPRLLIGPAIQVILDQAREADLVVLGNRGLGRLRGLLSPSVGAHVVARATCPVTVVHPFRNVAPGPSAARVVVGVDGSWPSIGAVGYAFQAAAQRGIGLTALHAWTPRGPADLEGTVDDENANEGTERRVLDEALAVWTRGFPHVAVEPKLVRAHPAHALITESAGAALTVVGSRGRGGIRGTVLGSVSRILLRHTHSPVAVLRARPARTAAG</sequence>
<dbReference type="EMBL" id="JAAXKZ010000157">
    <property type="protein sequence ID" value="NMH95131.1"/>
    <property type="molecule type" value="Genomic_DNA"/>
</dbReference>
<evidence type="ECO:0000313" key="3">
    <source>
        <dbReference type="EMBL" id="NMH95131.1"/>
    </source>
</evidence>
<keyword evidence="4" id="KW-1185">Reference proteome</keyword>
<dbReference type="InterPro" id="IPR014729">
    <property type="entry name" value="Rossmann-like_a/b/a_fold"/>
</dbReference>
<protein>
    <submittedName>
        <fullName evidence="3">Universal stress protein</fullName>
    </submittedName>
</protein>
<dbReference type="RefSeq" id="WP_169415796.1">
    <property type="nucleotide sequence ID" value="NZ_JAAXKZ010000157.1"/>
</dbReference>
<dbReference type="PANTHER" id="PTHR46268">
    <property type="entry name" value="STRESS RESPONSE PROTEIN NHAX"/>
    <property type="match status" value="1"/>
</dbReference>
<name>A0A848DRX8_9PSEU</name>
<accession>A0A848DRX8</accession>
<comment type="caution">
    <text evidence="3">The sequence shown here is derived from an EMBL/GenBank/DDBJ whole genome shotgun (WGS) entry which is preliminary data.</text>
</comment>
<dbReference type="Gene3D" id="3.40.50.620">
    <property type="entry name" value="HUPs"/>
    <property type="match status" value="2"/>
</dbReference>
<organism evidence="3 4">
    <name type="scientific">Pseudonocardia bannensis</name>
    <dbReference type="NCBI Taxonomy" id="630973"/>
    <lineage>
        <taxon>Bacteria</taxon>
        <taxon>Bacillati</taxon>
        <taxon>Actinomycetota</taxon>
        <taxon>Actinomycetes</taxon>
        <taxon>Pseudonocardiales</taxon>
        <taxon>Pseudonocardiaceae</taxon>
        <taxon>Pseudonocardia</taxon>
    </lineage>
</organism>
<feature type="domain" description="UspA" evidence="2">
    <location>
        <begin position="35"/>
        <end position="108"/>
    </location>
</feature>
<dbReference type="PANTHER" id="PTHR46268:SF6">
    <property type="entry name" value="UNIVERSAL STRESS PROTEIN UP12"/>
    <property type="match status" value="1"/>
</dbReference>
<comment type="similarity">
    <text evidence="1">Belongs to the universal stress protein A family.</text>
</comment>
<dbReference type="PRINTS" id="PR01438">
    <property type="entry name" value="UNVRSLSTRESS"/>
</dbReference>